<reference evidence="2 3" key="1">
    <citation type="submission" date="2020-02" db="EMBL/GenBank/DDBJ databases">
        <title>Tigecycline-resistant Acinetobacter species from pigs and migratory birds.</title>
        <authorList>
            <person name="Chen C."/>
            <person name="Sun J."/>
            <person name="Liao X.-P."/>
            <person name="Liu Y.-H."/>
        </authorList>
    </citation>
    <scope>NUCLEOTIDE SEQUENCE [LARGE SCALE GENOMIC DNA]</scope>
    <source>
        <strain evidence="2 3">YH12207_T</strain>
    </source>
</reference>
<evidence type="ECO:0000259" key="1">
    <source>
        <dbReference type="Pfam" id="PF04233"/>
    </source>
</evidence>
<organism evidence="2 3">
    <name type="scientific">Acinetobacter piscicola</name>
    <dbReference type="NCBI Taxonomy" id="2006115"/>
    <lineage>
        <taxon>Bacteria</taxon>
        <taxon>Pseudomonadati</taxon>
        <taxon>Pseudomonadota</taxon>
        <taxon>Gammaproteobacteria</taxon>
        <taxon>Moraxellales</taxon>
        <taxon>Moraxellaceae</taxon>
        <taxon>Acinetobacter</taxon>
    </lineage>
</organism>
<feature type="domain" description="Phage head morphogenesis" evidence="1">
    <location>
        <begin position="153"/>
        <end position="266"/>
    </location>
</feature>
<proteinExistence type="predicted"/>
<keyword evidence="3" id="KW-1185">Reference proteome</keyword>
<evidence type="ECO:0000313" key="2">
    <source>
        <dbReference type="EMBL" id="QOW45776.1"/>
    </source>
</evidence>
<accession>A0A7S6VVW5</accession>
<dbReference type="EMBL" id="CP048659">
    <property type="protein sequence ID" value="QOW45776.1"/>
    <property type="molecule type" value="Genomic_DNA"/>
</dbReference>
<protein>
    <submittedName>
        <fullName evidence="2">Phage head morphogenesis protein</fullName>
    </submittedName>
</protein>
<gene>
    <name evidence="2" type="ORF">G0028_07645</name>
</gene>
<sequence length="369" mass="41325">MDKKEIQQAILDALNQHNSYLQRLSSSAINELLKKFDGYSLEMLTKLRELLDDLTEAEKTILMSGKYSTASLKELQSVMVSWQQAIAVNLPQLLDVSMIALATYEAAYIYKLANKEAPAISGESLLKKAKKAPYAGGQLVDHIFPGIADSVRKKVEYVIRDGIDNGQTNQEIIQRIKGTKQQNYADGLLNQTRSSIDAEVRTARAHISSTTYLDTWTALGYKYTKDVATLDGRTSKGCAMKDGRIQKLGEGHQKPPYHRRCRTTQIGCSVDGSVEGLRPFVADKRAVKDIPKDQRVGKIGQVDANTTYKAWFAQQDESFQREWLGPSKYKLYKEGGYPLDKFVDPLSGQPFTLKQLKAVDEKTFKELGL</sequence>
<evidence type="ECO:0000313" key="3">
    <source>
        <dbReference type="Proteomes" id="UP000593966"/>
    </source>
</evidence>
<dbReference type="Pfam" id="PF04233">
    <property type="entry name" value="Phage_Mu_F"/>
    <property type="match status" value="1"/>
</dbReference>
<dbReference type="InterPro" id="IPR006528">
    <property type="entry name" value="Phage_head_morphogenesis_dom"/>
</dbReference>
<dbReference type="RefSeq" id="WP_180046598.1">
    <property type="nucleotide sequence ID" value="NZ_CP048659.1"/>
</dbReference>
<name>A0A7S6VVW5_9GAMM</name>
<dbReference type="Proteomes" id="UP000593966">
    <property type="component" value="Chromosome"/>
</dbReference>
<dbReference type="AlphaFoldDB" id="A0A7S6VVW5"/>